<dbReference type="GO" id="GO:0016020">
    <property type="term" value="C:membrane"/>
    <property type="evidence" value="ECO:0007669"/>
    <property type="project" value="TreeGrafter"/>
</dbReference>
<dbReference type="CDD" id="cd00200">
    <property type="entry name" value="WD40"/>
    <property type="match status" value="1"/>
</dbReference>
<dbReference type="GeneTree" id="ENSGT00940000157336"/>
<feature type="compositionally biased region" description="Polar residues" evidence="3">
    <location>
        <begin position="1135"/>
        <end position="1144"/>
    </location>
</feature>
<reference evidence="5" key="3">
    <citation type="submission" date="2025-09" db="UniProtKB">
        <authorList>
            <consortium name="Ensembl"/>
        </authorList>
    </citation>
    <scope>IDENTIFICATION</scope>
</reference>
<dbReference type="SMART" id="SM00320">
    <property type="entry name" value="WD40"/>
    <property type="match status" value="6"/>
</dbReference>
<dbReference type="InterPro" id="IPR036322">
    <property type="entry name" value="WD40_repeat_dom_sf"/>
</dbReference>
<reference evidence="5" key="2">
    <citation type="submission" date="2025-08" db="UniProtKB">
        <authorList>
            <consortium name="Ensembl"/>
        </authorList>
    </citation>
    <scope>IDENTIFICATION</scope>
</reference>
<dbReference type="GO" id="GO:0003723">
    <property type="term" value="F:RNA binding"/>
    <property type="evidence" value="ECO:0007669"/>
    <property type="project" value="InterPro"/>
</dbReference>
<dbReference type="FunFam" id="2.130.10.10:FF:000114">
    <property type="entry name" value="zinc finger protein 106 isoform X1"/>
    <property type="match status" value="1"/>
</dbReference>
<dbReference type="PANTHER" id="PTHR14435">
    <property type="entry name" value="ZINC FINGER PROTEIN 106"/>
    <property type="match status" value="1"/>
</dbReference>
<feature type="compositionally biased region" description="Polar residues" evidence="3">
    <location>
        <begin position="420"/>
        <end position="435"/>
    </location>
</feature>
<dbReference type="InterPro" id="IPR042622">
    <property type="entry name" value="Znf106"/>
</dbReference>
<feature type="region of interest" description="Disordered" evidence="3">
    <location>
        <begin position="1018"/>
        <end position="1042"/>
    </location>
</feature>
<feature type="region of interest" description="Disordered" evidence="3">
    <location>
        <begin position="284"/>
        <end position="715"/>
    </location>
</feature>
<dbReference type="SUPFAM" id="SSF50978">
    <property type="entry name" value="WD40 repeat-like"/>
    <property type="match status" value="1"/>
</dbReference>
<dbReference type="Proteomes" id="UP000265040">
    <property type="component" value="Chromosome 22"/>
</dbReference>
<dbReference type="Ensembl" id="ENSATET00000028663.3">
    <property type="protein sequence ID" value="ENSATEP00000028222.1"/>
    <property type="gene ID" value="ENSATEG00000019498.3"/>
</dbReference>
<accession>A0A3Q1J0R5</accession>
<keyword evidence="6" id="KW-1185">Reference proteome</keyword>
<feature type="region of interest" description="Disordered" evidence="3">
    <location>
        <begin position="1135"/>
        <end position="1248"/>
    </location>
</feature>
<feature type="region of interest" description="Disordered" evidence="3">
    <location>
        <begin position="836"/>
        <end position="900"/>
    </location>
</feature>
<feature type="domain" description="C2H2-type" evidence="4">
    <location>
        <begin position="1670"/>
        <end position="1693"/>
    </location>
</feature>
<evidence type="ECO:0000256" key="3">
    <source>
        <dbReference type="SAM" id="MobiDB-lite"/>
    </source>
</evidence>
<feature type="compositionally biased region" description="Basic and acidic residues" evidence="3">
    <location>
        <begin position="599"/>
        <end position="613"/>
    </location>
</feature>
<dbReference type="OMA" id="DMEICKS"/>
<feature type="compositionally biased region" description="Polar residues" evidence="3">
    <location>
        <begin position="573"/>
        <end position="596"/>
    </location>
</feature>
<evidence type="ECO:0000256" key="1">
    <source>
        <dbReference type="PROSITE-ProRule" id="PRU00221"/>
    </source>
</evidence>
<dbReference type="GO" id="GO:0008286">
    <property type="term" value="P:insulin receptor signaling pathway"/>
    <property type="evidence" value="ECO:0007669"/>
    <property type="project" value="TreeGrafter"/>
</dbReference>
<dbReference type="GO" id="GO:0017124">
    <property type="term" value="F:SH3 domain binding"/>
    <property type="evidence" value="ECO:0007669"/>
    <property type="project" value="TreeGrafter"/>
</dbReference>
<feature type="compositionally biased region" description="Low complexity" evidence="3">
    <location>
        <begin position="410"/>
        <end position="419"/>
    </location>
</feature>
<dbReference type="Pfam" id="PF12874">
    <property type="entry name" value="zf-met"/>
    <property type="match status" value="1"/>
</dbReference>
<feature type="coiled-coil region" evidence="2">
    <location>
        <begin position="92"/>
        <end position="136"/>
    </location>
</feature>
<feature type="compositionally biased region" description="Basic and acidic residues" evidence="3">
    <location>
        <begin position="688"/>
        <end position="702"/>
    </location>
</feature>
<proteinExistence type="predicted"/>
<sequence length="1738" mass="192543">MARERKCILCETVYISKQEMDEHMRSMLHHRELEKLKGRDCGHECRVCKVTLVSLTDYAGHISSPTHKQNVEAAEQKPPGNDSEDYFDQTLVDLIEKRKEQIRKEKEAAAAKLAAEEAERRKKEEFQHRLREAKERYRVECSWKKQSQGFGGPSQHGSWYRNNGYNARSGEAQPWHYNKQGKSATWHAQEPPNLQKWASGEFAGRNFHSQKGWNKKQWDQGAFSGNQQSRLPWVSNGGSRHGLYGQNNISQYPQRSRPLSLFDPPMNPPVPSFFAQALNQFQNTDDLGGQQCDRLHNGEGQTAGSDQNGGKGSKTFGSNPKLDKACRWSPYPVAKGFESVPHKGNNPDLLDKYSKGTMQQKHDKAPESSAFNRLSRPEQKPGQTLSGQSVEEKGKHKINPKTKPQNVTNSSSSSSRSSSAQRDGQQNPSSGPSSERANKPSLNKDWKMSSVPCLSSGAQISKPSSQTHAQSKPTTKQSGPQGPKALPMGPLQSRQERQLPESFKKARQIVLEKKGSLDSSSKSRLEMARQIVEEQQQKNHVQSQIGVNKENRQNALKPNLPESVRTEKPVLSYSDSSQFLQSLQVTTSTIESSEPAASSREDDEKRKTVEKETCSLATDEAMQAVSAGQSSESDASRSGEAQAVSGSSSLSKLDLPPVLKRDLTKHISSKNKTGSHEPNLNIARRVRNLSESRRSDTEKDSGLKPTVRQLISSSGSRRNVNWEQVYQEVRKKQDKGKGMPRFGIEMVPYDQEEHSQEEDDIPLLEGFQWESMDISASSASRKRSLSESSIAPTAIYSLFTERDCLSLEQQGSSESPVFGHCQKEVELCQLEDKAEKQPEKLTSATVKALQRSDSMLGDSSSGTEQYDGQGTGKRRRAAGDVPSAETSCVEHNSKRRKVKSKKERLQIDQLLTVSLREEELSRSLQTVDTSLIQARAALEAAYMEVQRLMVVKQQITTEMSTLRNKRIELLKGMQGTMEETPQIKLKEEKIDSFDTEPHSPPSAPSSFSPVMDMAAAAAASSPTCNSPAQRASPPSSSPSFMPVVIKEEPQSPVHISLEVDLLDNTTHFAHSTTPELPVTAAAAASPPEPALNFQHSPQRKTDPYQTNTERVWESLRDPADCKESLSGQVETMETATQSTWSCMTRDSKSPIKSVLSSRRGSDVGSVIEPPSVPPVLNVPGSPSELRSGKRVRKLKKRKVLKKAQGTEQAESSDTEIDGEATKPRWLRPRRRPSGGSQVSNSTLPTEAGEDMNIEGSEEAATSPTTIVGKGDLNLSEHMTELPQVASTELTLTIDLEETMEVTAACQQQPLVQAYPPAHVSCTFTPEPQSLACNEVTSTSDMEICKSSENEMPFPITLPKIIKTSSDASSDHGEDEMPTEGVFEGHQEAVNAMQIHNGLLYTCSGDRTVRAFDLVSHRCVAVFEGHSSKVSCLLVSAAPSLHHRLYTGSSDQTIRCYSLKTQELEQQFSLSDRVLCLHSRWKTLYAGLANGTVVTFNLKTNKQMDVFECHGPRAVSCLSSSQEGARRILLVGSYDSTITVRDGKSGLLLRTLEGHTKTVLCMKVVNDLVFSGSSDQCVYAHNIHTGELVRVYKGHSHAVTVVAVLGKVMVTACLDKLVRVYDLQSHEQLQVYGGHKDMVMCMAVHKNMIYTGGYDGSVQAIKLNLMQNYHCWWHGCSMVFGVMEHLQQHLINDHASPSLQTLKCRWKNCEEFFCARNSSKQGMLVHMQKHAEEETEVAP</sequence>
<evidence type="ECO:0000313" key="6">
    <source>
        <dbReference type="Proteomes" id="UP000265040"/>
    </source>
</evidence>
<dbReference type="Gene3D" id="2.130.10.10">
    <property type="entry name" value="YVTN repeat-like/Quinoprotein amine dehydrogenase"/>
    <property type="match status" value="3"/>
</dbReference>
<keyword evidence="2" id="KW-0175">Coiled coil</keyword>
<dbReference type="SMART" id="SM00355">
    <property type="entry name" value="ZnF_C2H2"/>
    <property type="match status" value="4"/>
</dbReference>
<dbReference type="FunCoup" id="A0A3Q1J0R5">
    <property type="interactions" value="1130"/>
</dbReference>
<dbReference type="InterPro" id="IPR001680">
    <property type="entry name" value="WD40_rpt"/>
</dbReference>
<dbReference type="Gene3D" id="3.30.160.60">
    <property type="entry name" value="Classic Zinc Finger"/>
    <property type="match status" value="1"/>
</dbReference>
<feature type="compositionally biased region" description="Polar residues" evidence="3">
    <location>
        <begin position="1234"/>
        <end position="1244"/>
    </location>
</feature>
<dbReference type="PROSITE" id="PS50082">
    <property type="entry name" value="WD_REPEATS_2"/>
    <property type="match status" value="1"/>
</dbReference>
<feature type="compositionally biased region" description="Basic and acidic residues" evidence="3">
    <location>
        <begin position="349"/>
        <end position="366"/>
    </location>
</feature>
<feature type="compositionally biased region" description="Polar residues" evidence="3">
    <location>
        <begin position="452"/>
        <end position="480"/>
    </location>
</feature>
<organism evidence="5 6">
    <name type="scientific">Anabas testudineus</name>
    <name type="common">Climbing perch</name>
    <name type="synonym">Anthias testudineus</name>
    <dbReference type="NCBI Taxonomy" id="64144"/>
    <lineage>
        <taxon>Eukaryota</taxon>
        <taxon>Metazoa</taxon>
        <taxon>Chordata</taxon>
        <taxon>Craniata</taxon>
        <taxon>Vertebrata</taxon>
        <taxon>Euteleostomi</taxon>
        <taxon>Actinopterygii</taxon>
        <taxon>Neopterygii</taxon>
        <taxon>Teleostei</taxon>
        <taxon>Neoteleostei</taxon>
        <taxon>Acanthomorphata</taxon>
        <taxon>Anabantaria</taxon>
        <taxon>Anabantiformes</taxon>
        <taxon>Anabantoidei</taxon>
        <taxon>Anabantidae</taxon>
        <taxon>Anabas</taxon>
    </lineage>
</organism>
<feature type="domain" description="C2H2-type" evidence="4">
    <location>
        <begin position="7"/>
        <end position="29"/>
    </location>
</feature>
<dbReference type="InParanoid" id="A0A3Q1J0R5"/>
<evidence type="ECO:0000259" key="4">
    <source>
        <dbReference type="PROSITE" id="PS00028"/>
    </source>
</evidence>
<dbReference type="PROSITE" id="PS00028">
    <property type="entry name" value="ZINC_FINGER_C2H2_1"/>
    <property type="match status" value="2"/>
</dbReference>
<dbReference type="GO" id="GO:0005829">
    <property type="term" value="C:cytosol"/>
    <property type="evidence" value="ECO:0007669"/>
    <property type="project" value="TreeGrafter"/>
</dbReference>
<dbReference type="PANTHER" id="PTHR14435:SF2">
    <property type="entry name" value="ZINC FINGER PROTEIN 106"/>
    <property type="match status" value="1"/>
</dbReference>
<evidence type="ECO:0000256" key="2">
    <source>
        <dbReference type="SAM" id="Coils"/>
    </source>
</evidence>
<name>A0A3Q1J0R5_ANATE</name>
<dbReference type="InterPro" id="IPR018391">
    <property type="entry name" value="PQQ_b-propeller_rpt"/>
</dbReference>
<dbReference type="SMART" id="SM00564">
    <property type="entry name" value="PQQ"/>
    <property type="match status" value="5"/>
</dbReference>
<feature type="repeat" description="WD" evidence="1">
    <location>
        <begin position="1591"/>
        <end position="1630"/>
    </location>
</feature>
<reference evidence="5" key="1">
    <citation type="submission" date="2021-04" db="EMBL/GenBank/DDBJ databases">
        <authorList>
            <consortium name="Wellcome Sanger Institute Data Sharing"/>
        </authorList>
    </citation>
    <scope>NUCLEOTIDE SEQUENCE [LARGE SCALE GENOMIC DNA]</scope>
</reference>
<evidence type="ECO:0000313" key="5">
    <source>
        <dbReference type="Ensembl" id="ENSATEP00000028222.1"/>
    </source>
</evidence>
<dbReference type="InterPro" id="IPR013087">
    <property type="entry name" value="Znf_C2H2_type"/>
</dbReference>
<feature type="compositionally biased region" description="Basic and acidic residues" evidence="3">
    <location>
        <begin position="436"/>
        <end position="447"/>
    </location>
</feature>
<feature type="compositionally biased region" description="Basic and acidic residues" evidence="3">
    <location>
        <begin position="494"/>
        <end position="537"/>
    </location>
</feature>
<dbReference type="InterPro" id="IPR015943">
    <property type="entry name" value="WD40/YVTN_repeat-like_dom_sf"/>
</dbReference>
<keyword evidence="1" id="KW-0853">WD repeat</keyword>
<feature type="compositionally biased region" description="Basic residues" evidence="3">
    <location>
        <begin position="1188"/>
        <end position="1201"/>
    </location>
</feature>
<feature type="compositionally biased region" description="Polar residues" evidence="3">
    <location>
        <begin position="1020"/>
        <end position="1029"/>
    </location>
</feature>
<feature type="compositionally biased region" description="Polar residues" evidence="3">
    <location>
        <begin position="840"/>
        <end position="868"/>
    </location>
</feature>
<protein>
    <recommendedName>
        <fullName evidence="4">C2H2-type domain-containing protein</fullName>
    </recommendedName>
</protein>
<dbReference type="Pfam" id="PF00400">
    <property type="entry name" value="WD40"/>
    <property type="match status" value="6"/>
</dbReference>
<dbReference type="OrthoDB" id="10002522at2759"/>
<feature type="region of interest" description="Disordered" evidence="3">
    <location>
        <begin position="61"/>
        <end position="86"/>
    </location>
</feature>